<dbReference type="PRINTS" id="PR00038">
    <property type="entry name" value="HTHLUXR"/>
</dbReference>
<dbReference type="Pfam" id="PF00196">
    <property type="entry name" value="GerE"/>
    <property type="match status" value="1"/>
</dbReference>
<dbReference type="RefSeq" id="WP_181580908.1">
    <property type="nucleotide sequence ID" value="NZ_CP059399.1"/>
</dbReference>
<feature type="domain" description="HTH luxR-type" evidence="4">
    <location>
        <begin position="322"/>
        <end position="387"/>
    </location>
</feature>
<dbReference type="Gene3D" id="1.10.10.10">
    <property type="entry name" value="Winged helix-like DNA-binding domain superfamily/Winged helix DNA-binding domain"/>
    <property type="match status" value="1"/>
</dbReference>
<dbReference type="GO" id="GO:0006355">
    <property type="term" value="P:regulation of DNA-templated transcription"/>
    <property type="evidence" value="ECO:0007669"/>
    <property type="project" value="InterPro"/>
</dbReference>
<keyword evidence="3" id="KW-0804">Transcription</keyword>
<dbReference type="InterPro" id="IPR016032">
    <property type="entry name" value="Sig_transdc_resp-reg_C-effctor"/>
</dbReference>
<keyword evidence="6" id="KW-1185">Reference proteome</keyword>
<dbReference type="GO" id="GO:0003677">
    <property type="term" value="F:DNA binding"/>
    <property type="evidence" value="ECO:0007669"/>
    <property type="project" value="UniProtKB-KW"/>
</dbReference>
<reference evidence="5 6" key="1">
    <citation type="submission" date="2020-07" db="EMBL/GenBank/DDBJ databases">
        <authorList>
            <person name="Zhuang K."/>
            <person name="Ran Y."/>
        </authorList>
    </citation>
    <scope>NUCLEOTIDE SEQUENCE [LARGE SCALE GENOMIC DNA]</scope>
    <source>
        <strain evidence="5 6">WCH-YHL-001</strain>
    </source>
</reference>
<protein>
    <submittedName>
        <fullName evidence="5">Helix-turn-helix transcriptional regulator</fullName>
    </submittedName>
</protein>
<dbReference type="CDD" id="cd06170">
    <property type="entry name" value="LuxR_C_like"/>
    <property type="match status" value="1"/>
</dbReference>
<dbReference type="EMBL" id="CP059399">
    <property type="protein sequence ID" value="QLY29704.1"/>
    <property type="molecule type" value="Genomic_DNA"/>
</dbReference>
<dbReference type="SUPFAM" id="SSF55781">
    <property type="entry name" value="GAF domain-like"/>
    <property type="match status" value="1"/>
</dbReference>
<dbReference type="InterPro" id="IPR000792">
    <property type="entry name" value="Tscrpt_reg_LuxR_C"/>
</dbReference>
<proteinExistence type="predicted"/>
<name>A0A7D6Z323_9NOCA</name>
<evidence type="ECO:0000256" key="3">
    <source>
        <dbReference type="ARBA" id="ARBA00023163"/>
    </source>
</evidence>
<dbReference type="Proteomes" id="UP000515512">
    <property type="component" value="Chromosome"/>
</dbReference>
<organism evidence="5 6">
    <name type="scientific">Nocardia huaxiensis</name>
    <dbReference type="NCBI Taxonomy" id="2755382"/>
    <lineage>
        <taxon>Bacteria</taxon>
        <taxon>Bacillati</taxon>
        <taxon>Actinomycetota</taxon>
        <taxon>Actinomycetes</taxon>
        <taxon>Mycobacteriales</taxon>
        <taxon>Nocardiaceae</taxon>
        <taxon>Nocardia</taxon>
    </lineage>
</organism>
<dbReference type="KEGG" id="nhu:H0264_31440"/>
<dbReference type="PROSITE" id="PS00622">
    <property type="entry name" value="HTH_LUXR_1"/>
    <property type="match status" value="1"/>
</dbReference>
<keyword evidence="1" id="KW-0805">Transcription regulation</keyword>
<dbReference type="InterPro" id="IPR036388">
    <property type="entry name" value="WH-like_DNA-bd_sf"/>
</dbReference>
<evidence type="ECO:0000259" key="4">
    <source>
        <dbReference type="PROSITE" id="PS50043"/>
    </source>
</evidence>
<sequence>MTTASRHAVAALLDDIEAAPDAHALFATTSERLRRVAPFDAAVWVATDPVNGLTTAPVRVENLHEGGCGTYWESELLAEHVNLFRDLARARVPVAGLRAVTGDRPEASALYRNFMRPRGFTDELRAVFRIGGRPWGQLSLFRERGRAEFTRAEVALLDTLSTPLAQRLRAFAQPGPVASAVAGAAWTEPGSPASKGGDAVNGVGASPGALTPVDISDGPGMLLFDADGGLVSINAEARDLLAQMPPGPATATPLGIDLPLPVWILSTAGRARLTGGSTRIRIRSVTGRWLVCHASCLRDAEGRPGATAMVIEPAKPSEIAALVVAAYELTRREMEVVELIARGLGTADIAARLVVSPHTVRDHVKAVFDKVGVTSRGELVAKLFTEFQEPLLPRGTVRVETAG</sequence>
<dbReference type="PANTHER" id="PTHR44688:SF16">
    <property type="entry name" value="DNA-BINDING TRANSCRIPTIONAL ACTIVATOR DEVR_DOSR"/>
    <property type="match status" value="1"/>
</dbReference>
<dbReference type="PROSITE" id="PS50043">
    <property type="entry name" value="HTH_LUXR_2"/>
    <property type="match status" value="1"/>
</dbReference>
<dbReference type="AlphaFoldDB" id="A0A7D6Z323"/>
<evidence type="ECO:0000313" key="5">
    <source>
        <dbReference type="EMBL" id="QLY29704.1"/>
    </source>
</evidence>
<accession>A0A7D6Z323</accession>
<keyword evidence="2" id="KW-0238">DNA-binding</keyword>
<evidence type="ECO:0000313" key="6">
    <source>
        <dbReference type="Proteomes" id="UP000515512"/>
    </source>
</evidence>
<dbReference type="SMART" id="SM00421">
    <property type="entry name" value="HTH_LUXR"/>
    <property type="match status" value="1"/>
</dbReference>
<dbReference type="SUPFAM" id="SSF46894">
    <property type="entry name" value="C-terminal effector domain of the bipartite response regulators"/>
    <property type="match status" value="1"/>
</dbReference>
<evidence type="ECO:0000256" key="1">
    <source>
        <dbReference type="ARBA" id="ARBA00023015"/>
    </source>
</evidence>
<evidence type="ECO:0000256" key="2">
    <source>
        <dbReference type="ARBA" id="ARBA00023125"/>
    </source>
</evidence>
<gene>
    <name evidence="5" type="ORF">H0264_31440</name>
</gene>
<dbReference type="PANTHER" id="PTHR44688">
    <property type="entry name" value="DNA-BINDING TRANSCRIPTIONAL ACTIVATOR DEVR_DOSR"/>
    <property type="match status" value="1"/>
</dbReference>